<reference evidence="3 4" key="1">
    <citation type="journal article" date="2019" name="Sci. Rep.">
        <title>Orb-weaving spider Araneus ventricosus genome elucidates the spidroin gene catalogue.</title>
        <authorList>
            <person name="Kono N."/>
            <person name="Nakamura H."/>
            <person name="Ohtoshi R."/>
            <person name="Moran D.A.P."/>
            <person name="Shinohara A."/>
            <person name="Yoshida Y."/>
            <person name="Fujiwara M."/>
            <person name="Mori M."/>
            <person name="Tomita M."/>
            <person name="Arakawa K."/>
        </authorList>
    </citation>
    <scope>NUCLEOTIDE SEQUENCE [LARGE SCALE GENOMIC DNA]</scope>
</reference>
<dbReference type="SUPFAM" id="SSF52058">
    <property type="entry name" value="L domain-like"/>
    <property type="match status" value="1"/>
</dbReference>
<keyword evidence="2" id="KW-0675">Receptor</keyword>
<name>A0A4Y2P9V3_ARAVE</name>
<dbReference type="GO" id="GO:0005886">
    <property type="term" value="C:plasma membrane"/>
    <property type="evidence" value="ECO:0007669"/>
    <property type="project" value="TreeGrafter"/>
</dbReference>
<comment type="caution">
    <text evidence="3">The sequence shown here is derived from an EMBL/GenBank/DDBJ whole genome shotgun (WGS) entry which is preliminary data.</text>
</comment>
<evidence type="ECO:0000256" key="1">
    <source>
        <dbReference type="ARBA" id="ARBA00007343"/>
    </source>
</evidence>
<dbReference type="OrthoDB" id="6424328at2759"/>
<comment type="similarity">
    <text evidence="1">Belongs to the G-protein coupled receptor 2 family. Adhesion G-protein coupled receptor (ADGR) subfamily.</text>
</comment>
<evidence type="ECO:0000256" key="2">
    <source>
        <dbReference type="ARBA" id="ARBA00023170"/>
    </source>
</evidence>
<gene>
    <name evidence="3" type="ORF">AVEN_168821_1</name>
</gene>
<dbReference type="PANTHER" id="PTHR45930:SF4">
    <property type="entry name" value="ADHESION G PROTEIN-COUPLED RECEPTOR A3"/>
    <property type="match status" value="1"/>
</dbReference>
<dbReference type="InterPro" id="IPR032675">
    <property type="entry name" value="LRR_dom_sf"/>
</dbReference>
<dbReference type="AlphaFoldDB" id="A0A4Y2P9V3"/>
<evidence type="ECO:0000313" key="4">
    <source>
        <dbReference type="Proteomes" id="UP000499080"/>
    </source>
</evidence>
<evidence type="ECO:0008006" key="5">
    <source>
        <dbReference type="Google" id="ProtNLM"/>
    </source>
</evidence>
<protein>
    <recommendedName>
        <fullName evidence="5">LRRCT domain-containing protein</fullName>
    </recommendedName>
</protein>
<dbReference type="EMBL" id="BGPR01010554">
    <property type="protein sequence ID" value="GBN46786.1"/>
    <property type="molecule type" value="Genomic_DNA"/>
</dbReference>
<dbReference type="Proteomes" id="UP000499080">
    <property type="component" value="Unassembled WGS sequence"/>
</dbReference>
<evidence type="ECO:0000313" key="3">
    <source>
        <dbReference type="EMBL" id="GBN46786.1"/>
    </source>
</evidence>
<dbReference type="InterPro" id="IPR051963">
    <property type="entry name" value="Adhesion_GPCR_A"/>
</dbReference>
<sequence>MTAILPAPFDDLLSVSFGSRKHDLGYSSSSFRRTVSHRLDLSMTFALLPAPFDGLLVIVWSLKHDLRYSSSSLQRTVSHRLEVESMTLAILPAPFDELENGIRELPVDMFSEMPSLTYLYLGGNPIMVLDAQTFQPIWDQLKIVILSDILHCDCRMSWMPRMEPKFRLVKATCNTPAKLRGQNPADMKTVDLEC</sequence>
<proteinExistence type="inferred from homology"/>
<dbReference type="Gene3D" id="3.80.10.10">
    <property type="entry name" value="Ribonuclease Inhibitor"/>
    <property type="match status" value="1"/>
</dbReference>
<keyword evidence="4" id="KW-1185">Reference proteome</keyword>
<organism evidence="3 4">
    <name type="scientific">Araneus ventricosus</name>
    <name type="common">Orbweaver spider</name>
    <name type="synonym">Epeira ventricosa</name>
    <dbReference type="NCBI Taxonomy" id="182803"/>
    <lineage>
        <taxon>Eukaryota</taxon>
        <taxon>Metazoa</taxon>
        <taxon>Ecdysozoa</taxon>
        <taxon>Arthropoda</taxon>
        <taxon>Chelicerata</taxon>
        <taxon>Arachnida</taxon>
        <taxon>Araneae</taxon>
        <taxon>Araneomorphae</taxon>
        <taxon>Entelegynae</taxon>
        <taxon>Araneoidea</taxon>
        <taxon>Araneidae</taxon>
        <taxon>Araneus</taxon>
    </lineage>
</organism>
<accession>A0A4Y2P9V3</accession>
<dbReference type="GO" id="GO:0007166">
    <property type="term" value="P:cell surface receptor signaling pathway"/>
    <property type="evidence" value="ECO:0007669"/>
    <property type="project" value="TreeGrafter"/>
</dbReference>
<dbReference type="PANTHER" id="PTHR45930">
    <property type="entry name" value="G-PROTEIN COUPLED RECEPTOR 124-LIKE PROTEIN"/>
    <property type="match status" value="1"/>
</dbReference>